<dbReference type="Proteomes" id="UP000830395">
    <property type="component" value="Chromosome 26"/>
</dbReference>
<proteinExistence type="predicted"/>
<keyword evidence="2" id="KW-1185">Reference proteome</keyword>
<reference evidence="1" key="1">
    <citation type="submission" date="2020-02" db="EMBL/GenBank/DDBJ databases">
        <title>Genome sequencing of the panga catfish, Pangasius djambal.</title>
        <authorList>
            <person name="Wen M."/>
            <person name="Zahm M."/>
            <person name="Roques C."/>
            <person name="Cabau C."/>
            <person name="Klopp C."/>
            <person name="Donnadieu C."/>
            <person name="Jouanno E."/>
            <person name="Avarre J.-C."/>
            <person name="Campet M."/>
            <person name="Ha T."/>
            <person name="Dugue R."/>
            <person name="Lampietro C."/>
            <person name="Louis A."/>
            <person name="Herpin A."/>
            <person name="Echchiki A."/>
            <person name="Berthelot C."/>
            <person name="Parey E."/>
            <person name="Roest-Crollius H."/>
            <person name="Braasch I."/>
            <person name="Postlethwait J.H."/>
            <person name="Bobe J."/>
            <person name="Montfort J."/>
            <person name="Bouchez O."/>
            <person name="Begum T."/>
            <person name="Schartl M."/>
            <person name="Gustiano R."/>
            <person name="Guiguen Y."/>
        </authorList>
    </citation>
    <scope>NUCLEOTIDE SEQUENCE</scope>
    <source>
        <strain evidence="1">Pdj_M5554</strain>
    </source>
</reference>
<dbReference type="EMBL" id="CM041000">
    <property type="protein sequence ID" value="MCJ8747982.1"/>
    <property type="molecule type" value="Genomic_DNA"/>
</dbReference>
<comment type="caution">
    <text evidence="1">The sequence shown here is derived from an EMBL/GenBank/DDBJ whole genome shotgun (WGS) entry which is preliminary data.</text>
</comment>
<evidence type="ECO:0000313" key="2">
    <source>
        <dbReference type="Proteomes" id="UP000830395"/>
    </source>
</evidence>
<protein>
    <submittedName>
        <fullName evidence="1">Uncharacterized protein</fullName>
    </submittedName>
</protein>
<organism evidence="1 2">
    <name type="scientific">Pangasius djambal</name>
    <dbReference type="NCBI Taxonomy" id="1691987"/>
    <lineage>
        <taxon>Eukaryota</taxon>
        <taxon>Metazoa</taxon>
        <taxon>Chordata</taxon>
        <taxon>Craniata</taxon>
        <taxon>Vertebrata</taxon>
        <taxon>Euteleostomi</taxon>
        <taxon>Actinopterygii</taxon>
        <taxon>Neopterygii</taxon>
        <taxon>Teleostei</taxon>
        <taxon>Ostariophysi</taxon>
        <taxon>Siluriformes</taxon>
        <taxon>Pangasiidae</taxon>
        <taxon>Pangasius</taxon>
    </lineage>
</organism>
<accession>A0ACC5ZK48</accession>
<gene>
    <name evidence="1" type="ORF">PDJAM_G00159790</name>
</gene>
<sequence>MIDRQPSTDFNSHTAAQVFSSYNQCEFTQPEAIQEHFNPGCLWTGSSRSICLFLCWSWLGLEPVSTSWSPGFKMLTSGVTSPSSTSLWCPH</sequence>
<evidence type="ECO:0000313" key="1">
    <source>
        <dbReference type="EMBL" id="MCJ8747982.1"/>
    </source>
</evidence>
<name>A0ACC5ZK48_9TELE</name>